<dbReference type="InterPro" id="IPR001736">
    <property type="entry name" value="PLipase_D/transphosphatidylase"/>
</dbReference>
<dbReference type="CDD" id="cd00138">
    <property type="entry name" value="PLDc_SF"/>
    <property type="match status" value="1"/>
</dbReference>
<dbReference type="SUPFAM" id="SSF56024">
    <property type="entry name" value="Phospholipase D/nuclease"/>
    <property type="match status" value="2"/>
</dbReference>
<evidence type="ECO:0000313" key="5">
    <source>
        <dbReference type="EMBL" id="KKN11157.1"/>
    </source>
</evidence>
<gene>
    <name evidence="5" type="ORF">LCGC14_1029370</name>
</gene>
<dbReference type="Gene3D" id="3.30.870.10">
    <property type="entry name" value="Endonuclease Chain A"/>
    <property type="match status" value="2"/>
</dbReference>
<protein>
    <recommendedName>
        <fullName evidence="4">PLD phosphodiesterase domain-containing protein</fullName>
    </recommendedName>
</protein>
<name>A0A0F9NGU4_9ZZZZ</name>
<dbReference type="PANTHER" id="PTHR43856">
    <property type="entry name" value="CARDIOLIPIN HYDROLASE"/>
    <property type="match status" value="1"/>
</dbReference>
<comment type="caution">
    <text evidence="5">The sequence shown here is derived from an EMBL/GenBank/DDBJ whole genome shotgun (WGS) entry which is preliminary data.</text>
</comment>
<dbReference type="GO" id="GO:0005739">
    <property type="term" value="C:mitochondrion"/>
    <property type="evidence" value="ECO:0007669"/>
    <property type="project" value="TreeGrafter"/>
</dbReference>
<dbReference type="EMBL" id="LAZR01004167">
    <property type="protein sequence ID" value="KKN11157.1"/>
    <property type="molecule type" value="Genomic_DNA"/>
</dbReference>
<reference evidence="5" key="1">
    <citation type="journal article" date="2015" name="Nature">
        <title>Complex archaea that bridge the gap between prokaryotes and eukaryotes.</title>
        <authorList>
            <person name="Spang A."/>
            <person name="Saw J.H."/>
            <person name="Jorgensen S.L."/>
            <person name="Zaremba-Niedzwiedzka K."/>
            <person name="Martijn J."/>
            <person name="Lind A.E."/>
            <person name="van Eijk R."/>
            <person name="Schleper C."/>
            <person name="Guy L."/>
            <person name="Ettema T.J."/>
        </authorList>
    </citation>
    <scope>NUCLEOTIDE SEQUENCE</scope>
</reference>
<evidence type="ECO:0000259" key="4">
    <source>
        <dbReference type="PROSITE" id="PS50035"/>
    </source>
</evidence>
<evidence type="ECO:0000256" key="2">
    <source>
        <dbReference type="ARBA" id="ARBA00022963"/>
    </source>
</evidence>
<keyword evidence="2" id="KW-0442">Lipid degradation</keyword>
<dbReference type="InterPro" id="IPR025202">
    <property type="entry name" value="PLD-like_dom"/>
</dbReference>
<keyword evidence="1" id="KW-0378">Hydrolase</keyword>
<dbReference type="GO" id="GO:0016042">
    <property type="term" value="P:lipid catabolic process"/>
    <property type="evidence" value="ECO:0007669"/>
    <property type="project" value="UniProtKB-KW"/>
</dbReference>
<dbReference type="GO" id="GO:0016891">
    <property type="term" value="F:RNA endonuclease activity producing 5'-phosphomonoesters, hydrolytic mechanism"/>
    <property type="evidence" value="ECO:0007669"/>
    <property type="project" value="TreeGrafter"/>
</dbReference>
<dbReference type="InterPro" id="IPR051406">
    <property type="entry name" value="PLD_domain"/>
</dbReference>
<dbReference type="PANTHER" id="PTHR43856:SF1">
    <property type="entry name" value="MITOCHONDRIAL CARDIOLIPIN HYDROLASE"/>
    <property type="match status" value="1"/>
</dbReference>
<accession>A0A0F9NGU4</accession>
<dbReference type="GO" id="GO:0034587">
    <property type="term" value="P:piRNA processing"/>
    <property type="evidence" value="ECO:0007669"/>
    <property type="project" value="TreeGrafter"/>
</dbReference>
<keyword evidence="3" id="KW-0443">Lipid metabolism</keyword>
<proteinExistence type="predicted"/>
<evidence type="ECO:0000256" key="3">
    <source>
        <dbReference type="ARBA" id="ARBA00023098"/>
    </source>
</evidence>
<dbReference type="Pfam" id="PF13091">
    <property type="entry name" value="PLDc_2"/>
    <property type="match status" value="2"/>
</dbReference>
<sequence>MLADFSTVEKKEIIINNHVLEKVWHIAEDKEFREHLQEFYKPDIWFIGRKRIFEKNIAEHIENAKEIVIICSFLLEQTEIINAILKIVKNSVRVYIVTASENQLEKSYQLESEIEDERVATHKILLKTLRKKCLIRSAPNFHAKYILIDPKLKSRLGFISSANFTKHALSNNIEIGVQLNEKQISDLFNSFCYTFWYESKHEYLRETSLSAVRYAPIGFIDRPDLTHIICPNSNNDFEFNFKRLIENSHGDIYISTYSIDSNNSVFKLILNQLKNGRKIYIYVRPRKKDLDSLLELEQAGAIIRGHSLLHFKCLLIDEDIYKKGIIFTGNLTKESFESSYDIGIFLNSQQYKTTLEILKSWRYLTPAIFFGKANISEIPIGKYSEWAPEKRDFEIKQLVVQDLGTFEGDTIETYQNFRPNDEISNVIRDNVKEIRILWRVTPPILPKDAKLITDIPYNLSKKHKHLLENEKRFYTKNKKKYLLFKRGENYKLIRDLSVIIGAKLVLG</sequence>
<dbReference type="PROSITE" id="PS50035">
    <property type="entry name" value="PLD"/>
    <property type="match status" value="1"/>
</dbReference>
<organism evidence="5">
    <name type="scientific">marine sediment metagenome</name>
    <dbReference type="NCBI Taxonomy" id="412755"/>
    <lineage>
        <taxon>unclassified sequences</taxon>
        <taxon>metagenomes</taxon>
        <taxon>ecological metagenomes</taxon>
    </lineage>
</organism>
<feature type="domain" description="PLD phosphodiesterase" evidence="4">
    <location>
        <begin position="137"/>
        <end position="168"/>
    </location>
</feature>
<evidence type="ECO:0000256" key="1">
    <source>
        <dbReference type="ARBA" id="ARBA00022801"/>
    </source>
</evidence>
<dbReference type="AlphaFoldDB" id="A0A0F9NGU4"/>